<dbReference type="GO" id="GO:0043138">
    <property type="term" value="F:3'-5' DNA helicase activity"/>
    <property type="evidence" value="ECO:0007669"/>
    <property type="project" value="UniProtKB-EC"/>
</dbReference>
<evidence type="ECO:0000259" key="6">
    <source>
        <dbReference type="SMART" id="SM00382"/>
    </source>
</evidence>
<evidence type="ECO:0000256" key="3">
    <source>
        <dbReference type="ARBA" id="ARBA00048954"/>
    </source>
</evidence>
<keyword evidence="5" id="KW-1133">Transmembrane helix</keyword>
<evidence type="ECO:0000313" key="7">
    <source>
        <dbReference type="EMBL" id="BCU70586.1"/>
    </source>
</evidence>
<dbReference type="SMART" id="SM00382">
    <property type="entry name" value="AAA"/>
    <property type="match status" value="1"/>
</dbReference>
<sequence length="532" mass="61024">MVIGFLLLVSSLHLLSFSMYEVLIVIIIFAFFAFLFSRLNIYQKVKDIMVTSELKGSINRIKYNSKEFVYISFKIVGKEGSGQQVDYTKEIAQAVDIIKRQKDRKVKVAILTTLDPLPGSGFIFYQEVDKEFNEEEFIINTINLKNIIESIAPHVSLEAVAINNDLFLPFPKVMGGVLFGGYIFYKKFGIEQTEFLDYNFDVQIGTTVDNYQIPVGFISSDVFKHIAIFGATGSGKTNTASVIARELFKKGFNVIVLDWHGEYKNYLPDFKYYGKDSIIPLNPIAYEEQDTEDIIEITKDALELTEPQTFLMYLVLEQLKRIRRLDSTSLKLILEAINSESYMIRDIKFALGRKLYILTTPQGRRLFSIDGGYSFIDLGERLIGGNIIDLSSIYNIKLRRLYSLYIMKFLFEYYQRLKDPNRKTVIIVEEAQNYFNGNNEILKRALQEIRKFNIGLCIISQSPSSLDPEVMKNTSIKIIHSIKSNLDKKIISDSIGLDKELYNVLDKLDLGEAIFISPNIRKNMLVKIKKIG</sequence>
<dbReference type="SUPFAM" id="SSF52540">
    <property type="entry name" value="P-loop containing nucleoside triphosphate hydrolases"/>
    <property type="match status" value="1"/>
</dbReference>
<feature type="transmembrane region" description="Helical" evidence="5">
    <location>
        <begin position="12"/>
        <end position="36"/>
    </location>
</feature>
<comment type="catalytic activity">
    <reaction evidence="2">
        <text>Couples ATP hydrolysis with the unwinding of duplex DNA by translocating in the 3'-5' direction.</text>
        <dbReference type="EC" id="5.6.2.4"/>
    </reaction>
</comment>
<dbReference type="AlphaFoldDB" id="A0A8D5U6R3"/>
<organism evidence="7 8">
    <name type="scientific">Stygiolobus caldivivus</name>
    <dbReference type="NCBI Taxonomy" id="2824673"/>
    <lineage>
        <taxon>Archaea</taxon>
        <taxon>Thermoproteota</taxon>
        <taxon>Thermoprotei</taxon>
        <taxon>Sulfolobales</taxon>
        <taxon>Sulfolobaceae</taxon>
        <taxon>Stygiolobus</taxon>
    </lineage>
</organism>
<dbReference type="Gene3D" id="3.40.50.300">
    <property type="entry name" value="P-loop containing nucleotide triphosphate hydrolases"/>
    <property type="match status" value="2"/>
</dbReference>
<evidence type="ECO:0000256" key="2">
    <source>
        <dbReference type="ARBA" id="ARBA00034617"/>
    </source>
</evidence>
<evidence type="ECO:0000256" key="4">
    <source>
        <dbReference type="ARBA" id="ARBA00048988"/>
    </source>
</evidence>
<dbReference type="KEGG" id="csty:KN1_18830"/>
<gene>
    <name evidence="7" type="ORF">KN1_18830</name>
</gene>
<keyword evidence="5" id="KW-0472">Membrane</keyword>
<dbReference type="Pfam" id="PF01935">
    <property type="entry name" value="DUF87"/>
    <property type="match status" value="1"/>
</dbReference>
<dbReference type="PANTHER" id="PTHR42957:SF1">
    <property type="entry name" value="HELICASE MJ1565-RELATED"/>
    <property type="match status" value="1"/>
</dbReference>
<dbReference type="InterPro" id="IPR003593">
    <property type="entry name" value="AAA+_ATPase"/>
</dbReference>
<dbReference type="EMBL" id="AP024597">
    <property type="protein sequence ID" value="BCU70586.1"/>
    <property type="molecule type" value="Genomic_DNA"/>
</dbReference>
<accession>A0A8D5U6R3</accession>
<keyword evidence="5" id="KW-0812">Transmembrane</keyword>
<name>A0A8D5U6R3_9CREN</name>
<dbReference type="Proteomes" id="UP000825123">
    <property type="component" value="Chromosome"/>
</dbReference>
<reference evidence="7 8" key="1">
    <citation type="submission" date="2021-04" db="EMBL/GenBank/DDBJ databases">
        <title>Complete genome sequence of Stygiolobus sp. KN-1.</title>
        <authorList>
            <person name="Nakamura K."/>
            <person name="Sakai H."/>
            <person name="Kurosawa N."/>
        </authorList>
    </citation>
    <scope>NUCLEOTIDE SEQUENCE [LARGE SCALE GENOMIC DNA]</scope>
    <source>
        <strain evidence="7 8">KN-1</strain>
    </source>
</reference>
<dbReference type="GeneID" id="66163611"/>
<dbReference type="GO" id="GO:0043139">
    <property type="term" value="F:5'-3' DNA helicase activity"/>
    <property type="evidence" value="ECO:0007669"/>
    <property type="project" value="UniProtKB-EC"/>
</dbReference>
<dbReference type="RefSeq" id="WP_225905640.1">
    <property type="nucleotide sequence ID" value="NZ_AP024597.1"/>
</dbReference>
<evidence type="ECO:0000313" key="8">
    <source>
        <dbReference type="Proteomes" id="UP000825123"/>
    </source>
</evidence>
<dbReference type="InterPro" id="IPR008571">
    <property type="entry name" value="HerA-like"/>
</dbReference>
<comment type="catalytic activity">
    <reaction evidence="4">
        <text>ATP + H2O = ADP + phosphate + H(+)</text>
        <dbReference type="Rhea" id="RHEA:13065"/>
        <dbReference type="ChEBI" id="CHEBI:15377"/>
        <dbReference type="ChEBI" id="CHEBI:15378"/>
        <dbReference type="ChEBI" id="CHEBI:30616"/>
        <dbReference type="ChEBI" id="CHEBI:43474"/>
        <dbReference type="ChEBI" id="CHEBI:456216"/>
        <dbReference type="EC" id="5.6.2.4"/>
    </reaction>
</comment>
<feature type="domain" description="AAA+ ATPase" evidence="6">
    <location>
        <begin position="222"/>
        <end position="485"/>
    </location>
</feature>
<dbReference type="InterPro" id="IPR002789">
    <property type="entry name" value="HerA_central"/>
</dbReference>
<dbReference type="PANTHER" id="PTHR42957">
    <property type="entry name" value="HELICASE MJ1565-RELATED"/>
    <property type="match status" value="1"/>
</dbReference>
<dbReference type="InterPro" id="IPR027417">
    <property type="entry name" value="P-loop_NTPase"/>
</dbReference>
<evidence type="ECO:0000256" key="1">
    <source>
        <dbReference type="ARBA" id="ARBA00007816"/>
    </source>
</evidence>
<proteinExistence type="inferred from homology"/>
<evidence type="ECO:0000256" key="5">
    <source>
        <dbReference type="SAM" id="Phobius"/>
    </source>
</evidence>
<keyword evidence="8" id="KW-1185">Reference proteome</keyword>
<comment type="similarity">
    <text evidence="1">Belongs to the HerA family.</text>
</comment>
<comment type="catalytic activity">
    <reaction evidence="3">
        <text>ATP + H2O = ADP + phosphate + H(+)</text>
        <dbReference type="Rhea" id="RHEA:13065"/>
        <dbReference type="ChEBI" id="CHEBI:15377"/>
        <dbReference type="ChEBI" id="CHEBI:15378"/>
        <dbReference type="ChEBI" id="CHEBI:30616"/>
        <dbReference type="ChEBI" id="CHEBI:43474"/>
        <dbReference type="ChEBI" id="CHEBI:456216"/>
        <dbReference type="EC" id="5.6.2.3"/>
    </reaction>
</comment>
<protein>
    <recommendedName>
        <fullName evidence="6">AAA+ ATPase domain-containing protein</fullName>
    </recommendedName>
</protein>